<dbReference type="RefSeq" id="WP_150206234.1">
    <property type="nucleotide sequence ID" value="NZ_CP029190.1"/>
</dbReference>
<reference evidence="1 2" key="1">
    <citation type="submission" date="2018-05" db="EMBL/GenBank/DDBJ databases">
        <title>Streptomyces venezuelae.</title>
        <authorList>
            <person name="Kim W."/>
            <person name="Lee N."/>
            <person name="Cho B.-K."/>
        </authorList>
    </citation>
    <scope>NUCLEOTIDE SEQUENCE [LARGE SCALE GENOMIC DNA]</scope>
    <source>
        <strain evidence="1 2">ATCC 21782</strain>
    </source>
</reference>
<dbReference type="Proteomes" id="UP000325211">
    <property type="component" value="Chromosome"/>
</dbReference>
<evidence type="ECO:0000313" key="1">
    <source>
        <dbReference type="EMBL" id="QES47243.1"/>
    </source>
</evidence>
<accession>A0A5P2CXR9</accession>
<gene>
    <name evidence="1" type="ORF">DEJ50_04755</name>
</gene>
<dbReference type="EMBL" id="CP029190">
    <property type="protein sequence ID" value="QES47243.1"/>
    <property type="molecule type" value="Genomic_DNA"/>
</dbReference>
<evidence type="ECO:0000313" key="2">
    <source>
        <dbReference type="Proteomes" id="UP000325211"/>
    </source>
</evidence>
<proteinExistence type="predicted"/>
<protein>
    <submittedName>
        <fullName evidence="1">Uncharacterized protein</fullName>
    </submittedName>
</protein>
<organism evidence="1 2">
    <name type="scientific">Streptomyces venezuelae</name>
    <dbReference type="NCBI Taxonomy" id="54571"/>
    <lineage>
        <taxon>Bacteria</taxon>
        <taxon>Bacillati</taxon>
        <taxon>Actinomycetota</taxon>
        <taxon>Actinomycetes</taxon>
        <taxon>Kitasatosporales</taxon>
        <taxon>Streptomycetaceae</taxon>
        <taxon>Streptomyces</taxon>
    </lineage>
</organism>
<dbReference type="AlphaFoldDB" id="A0A5P2CXR9"/>
<sequence>MTPDEFVALLGDHWPQTLEALDPADREELAVLLRGLASAADSQAVQAALRRLRRLLRALPDEHPVTLALRDGVRFAGSTDAADAPGVDRLPVLALLAALDGPPEPDPLRARLLAAPSLAAAEVAAGPGEPGLIRLRHPELGDRYPRFQFATGTARPLAVVGRINRLLMADRDPWGAADWWLGRNRWLHGVPAELLGSVPDEELTRAARELVEGD</sequence>
<dbReference type="OrthoDB" id="3629757at2"/>
<name>A0A5P2CXR9_STRVZ</name>